<gene>
    <name evidence="8" type="primary">LOC104705641</name>
</gene>
<feature type="transmembrane region" description="Helical" evidence="5">
    <location>
        <begin position="78"/>
        <end position="96"/>
    </location>
</feature>
<keyword evidence="2 4" id="KW-0863">Zinc-finger</keyword>
<keyword evidence="5" id="KW-1133">Transmembrane helix</keyword>
<keyword evidence="1 4" id="KW-0479">Metal-binding</keyword>
<evidence type="ECO:0000313" key="8">
    <source>
        <dbReference type="RefSeq" id="XP_010419986.1"/>
    </source>
</evidence>
<evidence type="ECO:0000313" key="7">
    <source>
        <dbReference type="Proteomes" id="UP000694864"/>
    </source>
</evidence>
<dbReference type="Proteomes" id="UP000694864">
    <property type="component" value="Chromosome 8"/>
</dbReference>
<reference evidence="8" key="2">
    <citation type="submission" date="2025-08" db="UniProtKB">
        <authorList>
            <consortium name="RefSeq"/>
        </authorList>
    </citation>
    <scope>IDENTIFICATION</scope>
    <source>
        <tissue evidence="8">Leaf</tissue>
    </source>
</reference>
<evidence type="ECO:0000256" key="3">
    <source>
        <dbReference type="ARBA" id="ARBA00022833"/>
    </source>
</evidence>
<keyword evidence="7" id="KW-1185">Reference proteome</keyword>
<name>A0ABM0T2L7_CAMSA</name>
<evidence type="ECO:0000256" key="2">
    <source>
        <dbReference type="ARBA" id="ARBA00022771"/>
    </source>
</evidence>
<dbReference type="InterPro" id="IPR036855">
    <property type="entry name" value="Znf_CCCH_sf"/>
</dbReference>
<organism evidence="7 8">
    <name type="scientific">Camelina sativa</name>
    <name type="common">False flax</name>
    <name type="synonym">Myagrum sativum</name>
    <dbReference type="NCBI Taxonomy" id="90675"/>
    <lineage>
        <taxon>Eukaryota</taxon>
        <taxon>Viridiplantae</taxon>
        <taxon>Streptophyta</taxon>
        <taxon>Embryophyta</taxon>
        <taxon>Tracheophyta</taxon>
        <taxon>Spermatophyta</taxon>
        <taxon>Magnoliopsida</taxon>
        <taxon>eudicotyledons</taxon>
        <taxon>Gunneridae</taxon>
        <taxon>Pentapetalae</taxon>
        <taxon>rosids</taxon>
        <taxon>malvids</taxon>
        <taxon>Brassicales</taxon>
        <taxon>Brassicaceae</taxon>
        <taxon>Camelineae</taxon>
        <taxon>Camelina</taxon>
    </lineage>
</organism>
<dbReference type="GeneID" id="104705641"/>
<feature type="zinc finger region" description="C3H1-type" evidence="4">
    <location>
        <begin position="14"/>
        <end position="41"/>
    </location>
</feature>
<feature type="domain" description="C3H1-type" evidence="6">
    <location>
        <begin position="14"/>
        <end position="41"/>
    </location>
</feature>
<dbReference type="RefSeq" id="XP_010419986.1">
    <property type="nucleotide sequence ID" value="XM_010421684.2"/>
</dbReference>
<sequence>MVCGGSALFFLSAQSPYVLRQFFVHGSCLKGENCEFYHDSKDPPNNVMFAHSTKKGYAFTGVDVDMIMSELLPMLIDHLLPLILSLLIALCVVNLSTQFHNFAYVLGIWS</sequence>
<proteinExistence type="predicted"/>
<evidence type="ECO:0000259" key="6">
    <source>
        <dbReference type="PROSITE" id="PS50103"/>
    </source>
</evidence>
<protein>
    <submittedName>
        <fullName evidence="8">Uncharacterized protein LOC104705641 isoform X1</fullName>
    </submittedName>
</protein>
<reference evidence="7" key="1">
    <citation type="journal article" date="2014" name="Nat. Commun.">
        <title>The emerging biofuel crop Camelina sativa retains a highly undifferentiated hexaploid genome structure.</title>
        <authorList>
            <person name="Kagale S."/>
            <person name="Koh C."/>
            <person name="Nixon J."/>
            <person name="Bollina V."/>
            <person name="Clarke W.E."/>
            <person name="Tuteja R."/>
            <person name="Spillane C."/>
            <person name="Robinson S.J."/>
            <person name="Links M.G."/>
            <person name="Clarke C."/>
            <person name="Higgins E.E."/>
            <person name="Huebert T."/>
            <person name="Sharpe A.G."/>
            <person name="Parkin I.A."/>
        </authorList>
    </citation>
    <scope>NUCLEOTIDE SEQUENCE [LARGE SCALE GENOMIC DNA]</scope>
    <source>
        <strain evidence="7">cv. DH55</strain>
    </source>
</reference>
<keyword evidence="5" id="KW-0812">Transmembrane</keyword>
<dbReference type="InterPro" id="IPR000571">
    <property type="entry name" value="Znf_CCCH"/>
</dbReference>
<accession>A0ABM0T2L7</accession>
<evidence type="ECO:0000256" key="5">
    <source>
        <dbReference type="SAM" id="Phobius"/>
    </source>
</evidence>
<evidence type="ECO:0000256" key="4">
    <source>
        <dbReference type="PROSITE-ProRule" id="PRU00723"/>
    </source>
</evidence>
<dbReference type="PROSITE" id="PS50103">
    <property type="entry name" value="ZF_C3H1"/>
    <property type="match status" value="1"/>
</dbReference>
<dbReference type="SUPFAM" id="SSF90229">
    <property type="entry name" value="CCCH zinc finger"/>
    <property type="match status" value="1"/>
</dbReference>
<keyword evidence="5" id="KW-0472">Membrane</keyword>
<evidence type="ECO:0000256" key="1">
    <source>
        <dbReference type="ARBA" id="ARBA00022723"/>
    </source>
</evidence>
<keyword evidence="3 4" id="KW-0862">Zinc</keyword>